<feature type="transmembrane region" description="Helical" evidence="1">
    <location>
        <begin position="43"/>
        <end position="61"/>
    </location>
</feature>
<evidence type="ECO:0000313" key="2">
    <source>
        <dbReference type="EMBL" id="QJR43774.1"/>
    </source>
</evidence>
<dbReference type="Pfam" id="PF14808">
    <property type="entry name" value="TMEM164"/>
    <property type="match status" value="1"/>
</dbReference>
<evidence type="ECO:0000256" key="1">
    <source>
        <dbReference type="SAM" id="Phobius"/>
    </source>
</evidence>
<dbReference type="AlphaFoldDB" id="A0A6M4J9V0"/>
<reference evidence="2 3" key="1">
    <citation type="submission" date="2020-05" db="EMBL/GenBank/DDBJ databases">
        <title>Novel Mycoplasma species detected in Mirounga angustirostris (northern elephant seal) from the USA.</title>
        <authorList>
            <person name="Volokhov D.V."/>
        </authorList>
    </citation>
    <scope>NUCLEOTIDE SEQUENCE [LARGE SCALE GENOMIC DNA]</scope>
    <source>
        <strain evidence="2 3">Mirounga ES2806-GEN</strain>
    </source>
</reference>
<dbReference type="RefSeq" id="WP_171111880.1">
    <property type="nucleotide sequence ID" value="NZ_CP053096.1"/>
</dbReference>
<evidence type="ECO:0000313" key="3">
    <source>
        <dbReference type="Proteomes" id="UP000500686"/>
    </source>
</evidence>
<accession>A0A6M4J9V0</accession>
<dbReference type="EMBL" id="CP053096">
    <property type="protein sequence ID" value="QJR43774.1"/>
    <property type="molecule type" value="Genomic_DNA"/>
</dbReference>
<dbReference type="Proteomes" id="UP000500686">
    <property type="component" value="Chromosome"/>
</dbReference>
<feature type="transmembrane region" description="Helical" evidence="1">
    <location>
        <begin position="113"/>
        <end position="135"/>
    </location>
</feature>
<keyword evidence="1" id="KW-0812">Transmembrane</keyword>
<sequence length="226" mass="26783">MAFRSYILYASNYPTRWEILPLHLCRLTMIFLSLTLILNRIDLVKYFGHLAIIGSILAIIKPDFDFTKTINGVIPVGLDSFYYYDYILAHSWLLLATSSLYAIKYIDLKLKDWIITVVFFSCVAIIMFFINWITFKYAPKGWKTNYFYLGDDSINPQKNIFGAASKWPYNLLSWTLVGIIATSISTMFWIIQSKFMFDRFDNKFKFKLVKSQRWEEFRHSFNLKKH</sequence>
<keyword evidence="1" id="KW-1133">Transmembrane helix</keyword>
<feature type="transmembrane region" description="Helical" evidence="1">
    <location>
        <begin position="81"/>
        <end position="101"/>
    </location>
</feature>
<name>A0A6M4J9V0_9MOLU</name>
<keyword evidence="1" id="KW-0472">Membrane</keyword>
<feature type="transmembrane region" description="Helical" evidence="1">
    <location>
        <begin position="171"/>
        <end position="191"/>
    </location>
</feature>
<keyword evidence="3" id="KW-1185">Reference proteome</keyword>
<protein>
    <submittedName>
        <fullName evidence="2">YwaF family protein</fullName>
    </submittedName>
</protein>
<proteinExistence type="predicted"/>
<gene>
    <name evidence="2" type="ORF">HLA87_03230</name>
</gene>
<feature type="transmembrane region" description="Helical" evidence="1">
    <location>
        <begin position="20"/>
        <end position="38"/>
    </location>
</feature>
<dbReference type="KEGG" id="mmir:HLA87_03230"/>
<organism evidence="2 3">
    <name type="scientific">Mycoplasma miroungigenitalium</name>
    <dbReference type="NCBI Taxonomy" id="754515"/>
    <lineage>
        <taxon>Bacteria</taxon>
        <taxon>Bacillati</taxon>
        <taxon>Mycoplasmatota</taxon>
        <taxon>Mollicutes</taxon>
        <taxon>Mycoplasmataceae</taxon>
        <taxon>Mycoplasma</taxon>
    </lineage>
</organism>